<dbReference type="Proteomes" id="UP000188729">
    <property type="component" value="Unassembled WGS sequence"/>
</dbReference>
<evidence type="ECO:0000313" key="2">
    <source>
        <dbReference type="Proteomes" id="UP000188729"/>
    </source>
</evidence>
<comment type="caution">
    <text evidence="1">The sequence shown here is derived from an EMBL/GenBank/DDBJ whole genome shotgun (WGS) entry which is preliminary data.</text>
</comment>
<gene>
    <name evidence="1" type="ORF">SPHI_20670</name>
</gene>
<dbReference type="RefSeq" id="WP_076744841.1">
    <property type="nucleotide sequence ID" value="NZ_MPSB01000009.1"/>
</dbReference>
<dbReference type="EMBL" id="MPSB01000009">
    <property type="protein sequence ID" value="ONF95631.1"/>
    <property type="molecule type" value="Genomic_DNA"/>
</dbReference>
<reference evidence="1 2" key="1">
    <citation type="submission" date="2016-11" db="EMBL/GenBank/DDBJ databases">
        <title>Genome sequence of Sphingomonas jeddahensis G39.</title>
        <authorList>
            <person name="Poehlein A."/>
            <person name="Wuebbeler J.H."/>
            <person name="Steinbuechel A."/>
            <person name="Daniel R."/>
        </authorList>
    </citation>
    <scope>NUCLEOTIDE SEQUENCE [LARGE SCALE GENOMIC DNA]</scope>
    <source>
        <strain evidence="1 2">G39</strain>
    </source>
</reference>
<protein>
    <submittedName>
        <fullName evidence="1">Uncharacterized protein</fullName>
    </submittedName>
</protein>
<keyword evidence="2" id="KW-1185">Reference proteome</keyword>
<proteinExistence type="predicted"/>
<organism evidence="1 2">
    <name type="scientific">Sphingomonas jeddahensis</name>
    <dbReference type="NCBI Taxonomy" id="1915074"/>
    <lineage>
        <taxon>Bacteria</taxon>
        <taxon>Pseudomonadati</taxon>
        <taxon>Pseudomonadota</taxon>
        <taxon>Alphaproteobacteria</taxon>
        <taxon>Sphingomonadales</taxon>
        <taxon>Sphingomonadaceae</taxon>
        <taxon>Sphingomonas</taxon>
    </lineage>
</organism>
<dbReference type="OrthoDB" id="5522043at2"/>
<name>A0A1V2ESI4_9SPHN</name>
<accession>A0A1V2ESI4</accession>
<evidence type="ECO:0000313" key="1">
    <source>
        <dbReference type="EMBL" id="ONF95631.1"/>
    </source>
</evidence>
<dbReference type="AlphaFoldDB" id="A0A1V2ESI4"/>
<sequence length="174" mass="19606">MTNARALPSEVRKTSDQFFGWLRDYDGWRGHWTNNPEGSVDVTELKLSSQPFRIEIDDSASGEIVGTIETRGICDKVPYFESLLVDGSISSSKWATIRVFNFIGGYRREFAELRLERDDQIMRVTPLTDLAGTFAGENRVALDPEGIGGPDNREAICPNKEEESFARLLERSVK</sequence>